<dbReference type="EMBL" id="CP002869">
    <property type="protein sequence ID" value="AEI40557.1"/>
    <property type="molecule type" value="Genomic_DNA"/>
</dbReference>
<reference evidence="1 2" key="2">
    <citation type="journal article" date="2013" name="Genome Announc.">
        <title>Genome Sequence of Growth-Improving Paenibacillus mucilaginosus Strain KNP414.</title>
        <authorList>
            <person name="Lu J.J."/>
            <person name="Wang J.F."/>
            <person name="Hu X.F."/>
        </authorList>
    </citation>
    <scope>NUCLEOTIDE SEQUENCE [LARGE SCALE GENOMIC DNA]</scope>
    <source>
        <strain evidence="1 2">KNP414</strain>
    </source>
</reference>
<proteinExistence type="predicted"/>
<accession>F8FRK0</accession>
<evidence type="ECO:0000313" key="1">
    <source>
        <dbReference type="EMBL" id="AEI40557.1"/>
    </source>
</evidence>
<name>F8FRK0_PAEMK</name>
<dbReference type="Proteomes" id="UP000006620">
    <property type="component" value="Chromosome"/>
</dbReference>
<dbReference type="KEGG" id="pms:KNP414_01996"/>
<sequence>MKILQREPLLSFRSFLDYTAKYKKKQTISAINVHIQVV</sequence>
<reference evidence="2" key="1">
    <citation type="submission" date="2011-06" db="EMBL/GenBank/DDBJ databases">
        <title>Complete genome sequence of Paenibacillus mucilaginosus KNP414.</title>
        <authorList>
            <person name="Wang J."/>
            <person name="Hu S."/>
            <person name="Hu X."/>
            <person name="Zhang B."/>
            <person name="Dong D."/>
            <person name="Zhang S."/>
            <person name="Zhao K."/>
            <person name="Wu D."/>
        </authorList>
    </citation>
    <scope>NUCLEOTIDE SEQUENCE [LARGE SCALE GENOMIC DNA]</scope>
    <source>
        <strain evidence="2">KNP414</strain>
    </source>
</reference>
<dbReference type="HOGENOM" id="CLU_3330958_0_0_9"/>
<gene>
    <name evidence="1" type="ordered locus">KNP414_01996</name>
</gene>
<evidence type="ECO:0000313" key="2">
    <source>
        <dbReference type="Proteomes" id="UP000006620"/>
    </source>
</evidence>
<organism evidence="1 2">
    <name type="scientific">Paenibacillus mucilaginosus (strain KNP414)</name>
    <dbReference type="NCBI Taxonomy" id="1036673"/>
    <lineage>
        <taxon>Bacteria</taxon>
        <taxon>Bacillati</taxon>
        <taxon>Bacillota</taxon>
        <taxon>Bacilli</taxon>
        <taxon>Bacillales</taxon>
        <taxon>Paenibacillaceae</taxon>
        <taxon>Paenibacillus</taxon>
    </lineage>
</organism>
<protein>
    <submittedName>
        <fullName evidence="1">Uncharacterized protein</fullName>
    </submittedName>
</protein>
<dbReference type="PATRIC" id="fig|1036673.3.peg.1784"/>
<dbReference type="AlphaFoldDB" id="F8FRK0"/>